<feature type="transmembrane region" description="Helical" evidence="1">
    <location>
        <begin position="42"/>
        <end position="62"/>
    </location>
</feature>
<keyword evidence="1" id="KW-1133">Transmembrane helix</keyword>
<organism evidence="3 4">
    <name type="scientific">Flavobacterium arundinis</name>
    <dbReference type="NCBI Taxonomy" id="3139143"/>
    <lineage>
        <taxon>Bacteria</taxon>
        <taxon>Pseudomonadati</taxon>
        <taxon>Bacteroidota</taxon>
        <taxon>Flavobacteriia</taxon>
        <taxon>Flavobacteriales</taxon>
        <taxon>Flavobacteriaceae</taxon>
        <taxon>Flavobacterium</taxon>
    </lineage>
</organism>
<reference evidence="3 4" key="1">
    <citation type="submission" date="2024-04" db="EMBL/GenBank/DDBJ databases">
        <title>Flavobacterium sp. DGU11 16S ribosomal RNA gene Genome sequencing and assembly.</title>
        <authorList>
            <person name="Park S."/>
        </authorList>
    </citation>
    <scope>NUCLEOTIDE SEQUENCE [LARGE SCALE GENOMIC DNA]</scope>
    <source>
        <strain evidence="3 4">DGU11</strain>
    </source>
</reference>
<sequence length="69" mass="7697">MKKILSAKTWLYAALLYVCFAVPAWSQTGFDDDVEDEPAEAPINQLLIIGFIGGSILAYQVIRKKKHSI</sequence>
<keyword evidence="1" id="KW-0472">Membrane</keyword>
<evidence type="ECO:0008006" key="5">
    <source>
        <dbReference type="Google" id="ProtNLM"/>
    </source>
</evidence>
<keyword evidence="4" id="KW-1185">Reference proteome</keyword>
<proteinExistence type="predicted"/>
<dbReference type="RefSeq" id="WP_341697554.1">
    <property type="nucleotide sequence ID" value="NZ_JBBYHR010000007.1"/>
</dbReference>
<feature type="chain" id="PRO_5046906871" description="PEP-CTERM protein-sorting domain-containing protein" evidence="2">
    <location>
        <begin position="27"/>
        <end position="69"/>
    </location>
</feature>
<feature type="signal peptide" evidence="2">
    <location>
        <begin position="1"/>
        <end position="26"/>
    </location>
</feature>
<name>A0ABU9HYM4_9FLAO</name>
<dbReference type="Proteomes" id="UP001464555">
    <property type="component" value="Unassembled WGS sequence"/>
</dbReference>
<comment type="caution">
    <text evidence="3">The sequence shown here is derived from an EMBL/GenBank/DDBJ whole genome shotgun (WGS) entry which is preliminary data.</text>
</comment>
<gene>
    <name evidence="3" type="ORF">AAEO56_13270</name>
</gene>
<evidence type="ECO:0000256" key="2">
    <source>
        <dbReference type="SAM" id="SignalP"/>
    </source>
</evidence>
<protein>
    <recommendedName>
        <fullName evidence="5">PEP-CTERM protein-sorting domain-containing protein</fullName>
    </recommendedName>
</protein>
<evidence type="ECO:0000313" key="4">
    <source>
        <dbReference type="Proteomes" id="UP001464555"/>
    </source>
</evidence>
<evidence type="ECO:0000313" key="3">
    <source>
        <dbReference type="EMBL" id="MEL1245241.1"/>
    </source>
</evidence>
<accession>A0ABU9HYM4</accession>
<dbReference type="EMBL" id="JBBYHR010000007">
    <property type="protein sequence ID" value="MEL1245241.1"/>
    <property type="molecule type" value="Genomic_DNA"/>
</dbReference>
<evidence type="ECO:0000256" key="1">
    <source>
        <dbReference type="SAM" id="Phobius"/>
    </source>
</evidence>
<keyword evidence="2" id="KW-0732">Signal</keyword>
<keyword evidence="1" id="KW-0812">Transmembrane</keyword>